<dbReference type="AlphaFoldDB" id="A0A1V2V1A9"/>
<reference evidence="1 2" key="1">
    <citation type="submission" date="2015-07" db="EMBL/GenBank/DDBJ databases">
        <title>Acinetobacter yuneri, a novel member of Acinetobacter calcoaceticus-Acinetobacter baumannii complex isolated from clinical specimen.</title>
        <authorList>
            <person name="Yu Y."/>
        </authorList>
    </citation>
    <scope>NUCLEOTIDE SEQUENCE [LARGE SCALE GENOMIC DNA]</scope>
    <source>
        <strain evidence="1 2">A362</strain>
    </source>
</reference>
<keyword evidence="2" id="KW-1185">Reference proteome</keyword>
<dbReference type="Proteomes" id="UP000189376">
    <property type="component" value="Unassembled WGS sequence"/>
</dbReference>
<evidence type="ECO:0000313" key="2">
    <source>
        <dbReference type="Proteomes" id="UP000189376"/>
    </source>
</evidence>
<gene>
    <name evidence="1" type="ORF">AC058_06210</name>
</gene>
<dbReference type="EMBL" id="LFZS01000003">
    <property type="protein sequence ID" value="ONN55639.1"/>
    <property type="molecule type" value="Genomic_DNA"/>
</dbReference>
<protein>
    <submittedName>
        <fullName evidence="1">Uncharacterized protein</fullName>
    </submittedName>
</protein>
<evidence type="ECO:0000313" key="1">
    <source>
        <dbReference type="EMBL" id="ONN55639.1"/>
    </source>
</evidence>
<name>A0A1V2V1A9_9GAMM</name>
<comment type="caution">
    <text evidence="1">The sequence shown here is derived from an EMBL/GenBank/DDBJ whole genome shotgun (WGS) entry which is preliminary data.</text>
</comment>
<dbReference type="InterPro" id="IPR036890">
    <property type="entry name" value="HATPase_C_sf"/>
</dbReference>
<proteinExistence type="predicted"/>
<sequence>MFNVLSKHPNLTGREIAKELGKEKREINSFLDKNKDKFHQDENFRWSNLERNTIIIFPSGWINAEKFEIVLKEHSDLFKSKNTVKFVFEKKTKFLLESIARFLALSNQLVNKGIRVIIDLGSCKDSIGYLNRAGFFDLLLNEIKVLPEKPESSTAALFKGNTSSLVEFGSISPTSKNKHLILNLHSSFVNRTSNDYDLAALTIFSEFIGNVSEHSESNLDGFAALQIYKPMHRPKHIQTVISDSGLGVVKTLRQTLEKNYPKLHSKFPDDGEDSDIGLVFEVFSKGNITRHGKQSGRGLGFKSSREQAAKFDADLSIRLETFNIQLMYRDGLLVDHTISKGLTLVQGTHICFDFFID</sequence>
<dbReference type="SUPFAM" id="SSF55874">
    <property type="entry name" value="ATPase domain of HSP90 chaperone/DNA topoisomerase II/histidine kinase"/>
    <property type="match status" value="1"/>
</dbReference>
<organism evidence="1 2">
    <name type="scientific">Acinetobacter genomosp. 33YU</name>
    <dbReference type="NCBI Taxonomy" id="1675530"/>
    <lineage>
        <taxon>Bacteria</taxon>
        <taxon>Pseudomonadati</taxon>
        <taxon>Pseudomonadota</taxon>
        <taxon>Gammaproteobacteria</taxon>
        <taxon>Moraxellales</taxon>
        <taxon>Moraxellaceae</taxon>
        <taxon>Acinetobacter</taxon>
    </lineage>
</organism>
<accession>A0A1V2V1A9</accession>